<dbReference type="AlphaFoldDB" id="A0A9K3M6N5"/>
<reference evidence="2" key="1">
    <citation type="journal article" date="2021" name="Sci. Rep.">
        <title>Diploid genomic architecture of Nitzschia inconspicua, an elite biomass production diatom.</title>
        <authorList>
            <person name="Oliver A."/>
            <person name="Podell S."/>
            <person name="Pinowska A."/>
            <person name="Traller J.C."/>
            <person name="Smith S.R."/>
            <person name="McClure R."/>
            <person name="Beliaev A."/>
            <person name="Bohutskyi P."/>
            <person name="Hill E.A."/>
            <person name="Rabines A."/>
            <person name="Zheng H."/>
            <person name="Allen L.Z."/>
            <person name="Kuo A."/>
            <person name="Grigoriev I.V."/>
            <person name="Allen A.E."/>
            <person name="Hazlebeck D."/>
            <person name="Allen E.E."/>
        </authorList>
    </citation>
    <scope>NUCLEOTIDE SEQUENCE</scope>
    <source>
        <strain evidence="2">Hildebrandi</strain>
    </source>
</reference>
<feature type="region of interest" description="Disordered" evidence="1">
    <location>
        <begin position="476"/>
        <end position="515"/>
    </location>
</feature>
<proteinExistence type="predicted"/>
<evidence type="ECO:0000313" key="2">
    <source>
        <dbReference type="EMBL" id="KAG7374583.1"/>
    </source>
</evidence>
<dbReference type="EMBL" id="JAGRRH010000001">
    <property type="protein sequence ID" value="KAG7374583.1"/>
    <property type="molecule type" value="Genomic_DNA"/>
</dbReference>
<keyword evidence="3" id="KW-1185">Reference proteome</keyword>
<dbReference type="Proteomes" id="UP000693970">
    <property type="component" value="Unassembled WGS sequence"/>
</dbReference>
<feature type="compositionally biased region" description="Basic and acidic residues" evidence="1">
    <location>
        <begin position="502"/>
        <end position="515"/>
    </location>
</feature>
<feature type="compositionally biased region" description="Acidic residues" evidence="1">
    <location>
        <begin position="158"/>
        <end position="168"/>
    </location>
</feature>
<dbReference type="OrthoDB" id="48002at2759"/>
<name>A0A9K3M6N5_9STRA</name>
<sequence>MFSRIATSSTAKRLASGLRGSRSLVPASRQAANRTFVAWTRDPEIMQSGLTQLKATASRRYLPWLGVTAAACAVGQYYYGNEQDFYDYRFIVDADPDDLADFYGSENFMDIYCVMPFMGTLMMRGGYFDEDGTVHTTGLPGEMLVSMVFSDSESSALNDDDDDDDDENNVTKKTDGPADLTRAGQWFNKRERFKDVFLGWTMWDMVTNFGFETLPDGRTMVYHHGEYFKGNVPPVSLLVRLVFGIHARWVAWATEHHINHYAFKNATEFDEQMEHDSRVDMPLFLLKNYAWSDLMAALFGRKVEKPSFLIKKSEEEAAKLHIEQEQKEERILLDAVAEAAVLSQDHELPFQKPAIMRRITLDIHMDRENSKITLGGGEGDDEELEEDQAFPRRTTTKKTVVSMQQIPTDVALKRHATSLNRTLTRMKAEEQQHPEEGKLPRRETLGRENLGGNAAWEALRSTNNPEAYKAASIVARSKFTQRRATLRRQNSVDRGLSQAISESKKGEKPHARANE</sequence>
<reference evidence="2" key="2">
    <citation type="submission" date="2021-04" db="EMBL/GenBank/DDBJ databases">
        <authorList>
            <person name="Podell S."/>
        </authorList>
    </citation>
    <scope>NUCLEOTIDE SEQUENCE</scope>
    <source>
        <strain evidence="2">Hildebrandi</strain>
    </source>
</reference>
<comment type="caution">
    <text evidence="2">The sequence shown here is derived from an EMBL/GenBank/DDBJ whole genome shotgun (WGS) entry which is preliminary data.</text>
</comment>
<organism evidence="2 3">
    <name type="scientific">Nitzschia inconspicua</name>
    <dbReference type="NCBI Taxonomy" id="303405"/>
    <lineage>
        <taxon>Eukaryota</taxon>
        <taxon>Sar</taxon>
        <taxon>Stramenopiles</taxon>
        <taxon>Ochrophyta</taxon>
        <taxon>Bacillariophyta</taxon>
        <taxon>Bacillariophyceae</taxon>
        <taxon>Bacillariophycidae</taxon>
        <taxon>Bacillariales</taxon>
        <taxon>Bacillariaceae</taxon>
        <taxon>Nitzschia</taxon>
    </lineage>
</organism>
<feature type="region of interest" description="Disordered" evidence="1">
    <location>
        <begin position="153"/>
        <end position="176"/>
    </location>
</feature>
<gene>
    <name evidence="2" type="ORF">IV203_013678</name>
</gene>
<accession>A0A9K3M6N5</accession>
<evidence type="ECO:0000256" key="1">
    <source>
        <dbReference type="SAM" id="MobiDB-lite"/>
    </source>
</evidence>
<feature type="compositionally biased region" description="Basic and acidic residues" evidence="1">
    <location>
        <begin position="427"/>
        <end position="446"/>
    </location>
</feature>
<protein>
    <submittedName>
        <fullName evidence="2">Uncharacterized protein</fullName>
    </submittedName>
</protein>
<evidence type="ECO:0000313" key="3">
    <source>
        <dbReference type="Proteomes" id="UP000693970"/>
    </source>
</evidence>
<feature type="region of interest" description="Disordered" evidence="1">
    <location>
        <begin position="427"/>
        <end position="448"/>
    </location>
</feature>